<feature type="domain" description="NAD-dependent epimerase/dehydratase" evidence="1">
    <location>
        <begin position="4"/>
        <end position="227"/>
    </location>
</feature>
<dbReference type="AlphaFoldDB" id="A0A8H8TXX5"/>
<dbReference type="PANTHER" id="PTHR48079">
    <property type="entry name" value="PROTEIN YEEZ"/>
    <property type="match status" value="1"/>
</dbReference>
<sequence length="319" mass="33163">MHLFITGATGYIGSVCVEKAIAEGHTVHGLSRTEAGDAKLTALGVIPIRGDLTTFSLLAQESAKADVVLHCAFNHDFSGGAFEENVRIDCEAINALADGLKGSGSGKHLIVSSACGGRVPDPDGGEVDETAAEDANFPLKARRVSDAHAMAKDGDGVKVSLLHIAPLVYGRAGSAFVPMLIARAHAAREALYIGDGSQKMTTLHVDDAATLYLALAKHSASTGGAFNASGSTTNTAKEVAEAVGTLLHVPVRSVTLEEAVKEENLGPLLSMVMGTQYVCRASSKKAREELGWKPTGVDLPTDVAHGSYTKYAAKLAQNV</sequence>
<keyword evidence="3" id="KW-1185">Reference proteome</keyword>
<dbReference type="Gene3D" id="3.40.50.720">
    <property type="entry name" value="NAD(P)-binding Rossmann-like Domain"/>
    <property type="match status" value="1"/>
</dbReference>
<dbReference type="InterPro" id="IPR001509">
    <property type="entry name" value="Epimerase_deHydtase"/>
</dbReference>
<dbReference type="Proteomes" id="UP000431533">
    <property type="component" value="Unassembled WGS sequence"/>
</dbReference>
<reference evidence="2 3" key="1">
    <citation type="submission" date="2018-05" db="EMBL/GenBank/DDBJ databases">
        <title>Genome sequencing and assembly of the regulated plant pathogen Lachnellula willkommii and related sister species for the development of diagnostic species identification markers.</title>
        <authorList>
            <person name="Giroux E."/>
            <person name="Bilodeau G."/>
        </authorList>
    </citation>
    <scope>NUCLEOTIDE SEQUENCE [LARGE SCALE GENOMIC DNA]</scope>
    <source>
        <strain evidence="2 3">CBS 185.66</strain>
    </source>
</reference>
<protein>
    <recommendedName>
        <fullName evidence="1">NAD-dependent epimerase/dehydratase domain-containing protein</fullName>
    </recommendedName>
</protein>
<proteinExistence type="predicted"/>
<dbReference type="RefSeq" id="XP_031003563.1">
    <property type="nucleotide sequence ID" value="XM_031152490.1"/>
</dbReference>
<evidence type="ECO:0000313" key="3">
    <source>
        <dbReference type="Proteomes" id="UP000431533"/>
    </source>
</evidence>
<dbReference type="InterPro" id="IPR051783">
    <property type="entry name" value="NAD(P)-dependent_oxidoreduct"/>
</dbReference>
<name>A0A8H8TXX5_9HELO</name>
<dbReference type="GeneID" id="41987759"/>
<dbReference type="InterPro" id="IPR036291">
    <property type="entry name" value="NAD(P)-bd_dom_sf"/>
</dbReference>
<dbReference type="PANTHER" id="PTHR48079:SF5">
    <property type="entry name" value="DEPENDENT EPIMERASE_DEHYDRATASE, PUTATIVE (AFU_ORTHOLOGUE AFUA_7G00180)-RELATED"/>
    <property type="match status" value="1"/>
</dbReference>
<dbReference type="Pfam" id="PF01370">
    <property type="entry name" value="Epimerase"/>
    <property type="match status" value="1"/>
</dbReference>
<comment type="caution">
    <text evidence="2">The sequence shown here is derived from an EMBL/GenBank/DDBJ whole genome shotgun (WGS) entry which is preliminary data.</text>
</comment>
<evidence type="ECO:0000313" key="2">
    <source>
        <dbReference type="EMBL" id="TVY24775.1"/>
    </source>
</evidence>
<organism evidence="2 3">
    <name type="scientific">Lachnellula hyalina</name>
    <dbReference type="NCBI Taxonomy" id="1316788"/>
    <lineage>
        <taxon>Eukaryota</taxon>
        <taxon>Fungi</taxon>
        <taxon>Dikarya</taxon>
        <taxon>Ascomycota</taxon>
        <taxon>Pezizomycotina</taxon>
        <taxon>Leotiomycetes</taxon>
        <taxon>Helotiales</taxon>
        <taxon>Lachnaceae</taxon>
        <taxon>Lachnellula</taxon>
    </lineage>
</organism>
<dbReference type="GO" id="GO:0004029">
    <property type="term" value="F:aldehyde dehydrogenase (NAD+) activity"/>
    <property type="evidence" value="ECO:0007669"/>
    <property type="project" value="TreeGrafter"/>
</dbReference>
<gene>
    <name evidence="2" type="ORF">LHYA1_G007561</name>
</gene>
<dbReference type="OrthoDB" id="10262413at2759"/>
<evidence type="ECO:0000259" key="1">
    <source>
        <dbReference type="Pfam" id="PF01370"/>
    </source>
</evidence>
<accession>A0A8H8TXX5</accession>
<dbReference type="EMBL" id="QGMH01000118">
    <property type="protein sequence ID" value="TVY24775.1"/>
    <property type="molecule type" value="Genomic_DNA"/>
</dbReference>
<dbReference type="GO" id="GO:0005737">
    <property type="term" value="C:cytoplasm"/>
    <property type="evidence" value="ECO:0007669"/>
    <property type="project" value="TreeGrafter"/>
</dbReference>
<dbReference type="SUPFAM" id="SSF51735">
    <property type="entry name" value="NAD(P)-binding Rossmann-fold domains"/>
    <property type="match status" value="1"/>
</dbReference>